<evidence type="ECO:0000313" key="19">
    <source>
        <dbReference type="Proteomes" id="UP000034207"/>
    </source>
</evidence>
<dbReference type="PANTHER" id="PTHR22683:SF41">
    <property type="entry name" value="DNA TRANSLOCASE FTSK"/>
    <property type="match status" value="1"/>
</dbReference>
<dbReference type="PATRIC" id="fig|1618345.3.peg.185"/>
<dbReference type="SUPFAM" id="SSF46785">
    <property type="entry name" value="Winged helix' DNA-binding domain"/>
    <property type="match status" value="1"/>
</dbReference>
<dbReference type="CDD" id="cd01127">
    <property type="entry name" value="TrwB_TraG_TraD_VirD4"/>
    <property type="match status" value="1"/>
</dbReference>
<keyword evidence="7" id="KW-0159">Chromosome partition</keyword>
<dbReference type="EMBL" id="LBVV01000003">
    <property type="protein sequence ID" value="KKQ95197.1"/>
    <property type="molecule type" value="Genomic_DNA"/>
</dbReference>
<dbReference type="GO" id="GO:0005524">
    <property type="term" value="F:ATP binding"/>
    <property type="evidence" value="ECO:0007669"/>
    <property type="project" value="UniProtKB-UniRule"/>
</dbReference>
<dbReference type="Pfam" id="PF01580">
    <property type="entry name" value="FtsK_SpoIIIE"/>
    <property type="match status" value="1"/>
</dbReference>
<comment type="subunit">
    <text evidence="13">Homohexamer. Forms a ring that surrounds DNA.</text>
</comment>
<dbReference type="SMART" id="SM00843">
    <property type="entry name" value="Ftsk_gamma"/>
    <property type="match status" value="1"/>
</dbReference>
<evidence type="ECO:0000256" key="1">
    <source>
        <dbReference type="ARBA" id="ARBA00004651"/>
    </source>
</evidence>
<evidence type="ECO:0000256" key="5">
    <source>
        <dbReference type="ARBA" id="ARBA00022692"/>
    </source>
</evidence>
<dbReference type="InterPro" id="IPR050206">
    <property type="entry name" value="FtsK/SpoIIIE/SftA"/>
</dbReference>
<dbReference type="PROSITE" id="PS50901">
    <property type="entry name" value="FTSK"/>
    <property type="match status" value="1"/>
</dbReference>
<dbReference type="InterPro" id="IPR036390">
    <property type="entry name" value="WH_DNA-bd_sf"/>
</dbReference>
<dbReference type="SMART" id="SM00382">
    <property type="entry name" value="AAA"/>
    <property type="match status" value="1"/>
</dbReference>
<evidence type="ECO:0000313" key="18">
    <source>
        <dbReference type="EMBL" id="KKQ95197.1"/>
    </source>
</evidence>
<dbReference type="InterPro" id="IPR036388">
    <property type="entry name" value="WH-like_DNA-bd_sf"/>
</dbReference>
<dbReference type="GO" id="GO:0005886">
    <property type="term" value="C:plasma membrane"/>
    <property type="evidence" value="ECO:0007669"/>
    <property type="project" value="UniProtKB-SubCell"/>
</dbReference>
<name>A0A0G0LVY5_UNCC2</name>
<evidence type="ECO:0000256" key="15">
    <source>
        <dbReference type="SAM" id="MobiDB-lite"/>
    </source>
</evidence>
<dbReference type="GO" id="GO:0003677">
    <property type="term" value="F:DNA binding"/>
    <property type="evidence" value="ECO:0007669"/>
    <property type="project" value="UniProtKB-KW"/>
</dbReference>
<keyword evidence="5 16" id="KW-0812">Transmembrane</keyword>
<comment type="similarity">
    <text evidence="2">Belongs to the FtsK/SpoIIIE/SftA family.</text>
</comment>
<keyword evidence="3" id="KW-1003">Cell membrane</keyword>
<evidence type="ECO:0000256" key="8">
    <source>
        <dbReference type="ARBA" id="ARBA00022840"/>
    </source>
</evidence>
<evidence type="ECO:0000256" key="3">
    <source>
        <dbReference type="ARBA" id="ARBA00022475"/>
    </source>
</evidence>
<feature type="domain" description="FtsK" evidence="17">
    <location>
        <begin position="359"/>
        <end position="546"/>
    </location>
</feature>
<evidence type="ECO:0000256" key="6">
    <source>
        <dbReference type="ARBA" id="ARBA00022741"/>
    </source>
</evidence>
<dbReference type="InterPro" id="IPR003593">
    <property type="entry name" value="AAA+_ATPase"/>
</dbReference>
<dbReference type="InterPro" id="IPR027417">
    <property type="entry name" value="P-loop_NTPase"/>
</dbReference>
<comment type="subcellular location">
    <subcellularLocation>
        <location evidence="1">Cell membrane</location>
        <topology evidence="1">Multi-pass membrane protein</topology>
    </subcellularLocation>
</comment>
<gene>
    <name evidence="18" type="ORF">UT18_C0003G0056</name>
</gene>
<evidence type="ECO:0000256" key="7">
    <source>
        <dbReference type="ARBA" id="ARBA00022829"/>
    </source>
</evidence>
<accession>A0A0G0LVY5</accession>
<comment type="caution">
    <text evidence="18">The sequence shown here is derived from an EMBL/GenBank/DDBJ whole genome shotgun (WGS) entry which is preliminary data.</text>
</comment>
<dbReference type="AlphaFoldDB" id="A0A0G0LVY5"/>
<evidence type="ECO:0000256" key="13">
    <source>
        <dbReference type="ARBA" id="ARBA00025923"/>
    </source>
</evidence>
<evidence type="ECO:0000256" key="2">
    <source>
        <dbReference type="ARBA" id="ARBA00006474"/>
    </source>
</evidence>
<reference evidence="18" key="1">
    <citation type="journal article" date="2015" name="Nature">
        <title>rRNA introns, odd ribosomes, and small enigmatic genomes across a large radiation of phyla.</title>
        <authorList>
            <person name="Brown C.T."/>
            <person name="Hug L.A."/>
            <person name="Thomas B.C."/>
            <person name="Sharon I."/>
            <person name="Castelle C.J."/>
            <person name="Singh A."/>
            <person name="Wilkins M.J."/>
            <person name="Williams K.H."/>
            <person name="Banfield J.F."/>
        </authorList>
    </citation>
    <scope>NUCLEOTIDE SEQUENCE [LARGE SCALE GENOMIC DNA]</scope>
</reference>
<organism evidence="18 19">
    <name type="scientific">candidate division CPR2 bacterium GW2011_GWC2_39_10</name>
    <dbReference type="NCBI Taxonomy" id="1618345"/>
    <lineage>
        <taxon>Bacteria</taxon>
        <taxon>Bacteria division CPR2</taxon>
    </lineage>
</organism>
<evidence type="ECO:0000256" key="11">
    <source>
        <dbReference type="ARBA" id="ARBA00023136"/>
    </source>
</evidence>
<evidence type="ECO:0000256" key="9">
    <source>
        <dbReference type="ARBA" id="ARBA00022989"/>
    </source>
</evidence>
<keyword evidence="9 16" id="KW-1133">Transmembrane helix</keyword>
<feature type="transmembrane region" description="Helical" evidence="16">
    <location>
        <begin position="33"/>
        <end position="56"/>
    </location>
</feature>
<evidence type="ECO:0000256" key="10">
    <source>
        <dbReference type="ARBA" id="ARBA00023125"/>
    </source>
</evidence>
<dbReference type="InterPro" id="IPR025199">
    <property type="entry name" value="FtsK_4TM"/>
</dbReference>
<dbReference type="PANTHER" id="PTHR22683">
    <property type="entry name" value="SPORULATION PROTEIN RELATED"/>
    <property type="match status" value="1"/>
</dbReference>
<protein>
    <submittedName>
        <fullName evidence="18">Cell division FtsK/SpoIIIE</fullName>
    </submittedName>
</protein>
<evidence type="ECO:0000256" key="14">
    <source>
        <dbReference type="PROSITE-ProRule" id="PRU00289"/>
    </source>
</evidence>
<dbReference type="Gene3D" id="3.40.50.300">
    <property type="entry name" value="P-loop containing nucleotide triphosphate hydrolases"/>
    <property type="match status" value="1"/>
</dbReference>
<keyword evidence="8 14" id="KW-0067">ATP-binding</keyword>
<evidence type="ECO:0000259" key="17">
    <source>
        <dbReference type="PROSITE" id="PS50901"/>
    </source>
</evidence>
<dbReference type="Pfam" id="PF13491">
    <property type="entry name" value="FtsK_4TM"/>
    <property type="match status" value="1"/>
</dbReference>
<dbReference type="GO" id="GO:0007059">
    <property type="term" value="P:chromosome segregation"/>
    <property type="evidence" value="ECO:0007669"/>
    <property type="project" value="UniProtKB-KW"/>
</dbReference>
<keyword evidence="6 14" id="KW-0547">Nucleotide-binding</keyword>
<evidence type="ECO:0000256" key="4">
    <source>
        <dbReference type="ARBA" id="ARBA00022618"/>
    </source>
</evidence>
<proteinExistence type="inferred from homology"/>
<dbReference type="InterPro" id="IPR002543">
    <property type="entry name" value="FtsK_dom"/>
</dbReference>
<dbReference type="Gene3D" id="3.30.980.40">
    <property type="match status" value="1"/>
</dbReference>
<feature type="compositionally biased region" description="Basic residues" evidence="15">
    <location>
        <begin position="1"/>
        <end position="17"/>
    </location>
</feature>
<feature type="transmembrane region" description="Helical" evidence="16">
    <location>
        <begin position="123"/>
        <end position="143"/>
    </location>
</feature>
<feature type="transmembrane region" description="Helical" evidence="16">
    <location>
        <begin position="99"/>
        <end position="117"/>
    </location>
</feature>
<keyword evidence="4 18" id="KW-0132">Cell division</keyword>
<dbReference type="Pfam" id="PF17854">
    <property type="entry name" value="FtsK_alpha"/>
    <property type="match status" value="1"/>
</dbReference>
<dbReference type="Proteomes" id="UP000034207">
    <property type="component" value="Unassembled WGS sequence"/>
</dbReference>
<dbReference type="InterPro" id="IPR041027">
    <property type="entry name" value="FtsK_alpha"/>
</dbReference>
<dbReference type="InterPro" id="IPR018541">
    <property type="entry name" value="Ftsk_gamma"/>
</dbReference>
<feature type="binding site" evidence="14">
    <location>
        <begin position="376"/>
        <end position="383"/>
    </location>
    <ligand>
        <name>ATP</name>
        <dbReference type="ChEBI" id="CHEBI:30616"/>
    </ligand>
</feature>
<dbReference type="Gene3D" id="1.10.10.10">
    <property type="entry name" value="Winged helix-like DNA-binding domain superfamily/Winged helix DNA-binding domain"/>
    <property type="match status" value="1"/>
</dbReference>
<keyword evidence="12" id="KW-0131">Cell cycle</keyword>
<dbReference type="GO" id="GO:0051301">
    <property type="term" value="P:cell division"/>
    <property type="evidence" value="ECO:0007669"/>
    <property type="project" value="UniProtKB-KW"/>
</dbReference>
<dbReference type="SUPFAM" id="SSF52540">
    <property type="entry name" value="P-loop containing nucleoside triphosphate hydrolases"/>
    <property type="match status" value="1"/>
</dbReference>
<keyword evidence="10" id="KW-0238">DNA-binding</keyword>
<feature type="transmembrane region" description="Helical" evidence="16">
    <location>
        <begin position="150"/>
        <end position="168"/>
    </location>
</feature>
<dbReference type="Pfam" id="PF09397">
    <property type="entry name" value="FtsK_gamma"/>
    <property type="match status" value="1"/>
</dbReference>
<keyword evidence="11 16" id="KW-0472">Membrane</keyword>
<feature type="region of interest" description="Disordered" evidence="15">
    <location>
        <begin position="1"/>
        <end position="21"/>
    </location>
</feature>
<feature type="transmembrane region" description="Helical" evidence="16">
    <location>
        <begin position="68"/>
        <end position="87"/>
    </location>
</feature>
<sequence length="691" mass="75425">MSRKRKPGRPKGSKAKKHDKDIPKLGEDTIREILAIVMIAASLILMLAIIGAAGNLGDIVYKLLRQTIGYASYALIAIMFIAGIALFVPEKSKISKASLPGILLFVFSFAGIFHLFVEKEQGWYIADSGNGGGFIGFVIQMLMGQIIGKTASFILLSAFMVIGLLLATNRSIMAIIRSIKEKKGEPKADIKVNETVTADKEALKKESESSKKKEEYRVVAYDDKDWKFPPTDLLEVMSTKADSGNIKQNAAVIQKTLGSFNISVEMSDVNVGPTVTQYTLKPQEGVKLNKITALDRDLALALAAHPIRIEAPIPGKSLVGVEVPNKKAAIVRMRNILESEYFQEANSRLSVILGLDVSGEPQIADITKMPHMLIAGATGSGKSVCINTLLLSLLYQNSPKSLRMILVDPKRVELSLYNNIPHLLAPVIVEPDKTISALKWAVGEMEIRYKALQQVGKRNVEEYNHAMKDSPMPYIVIVIDELADLMAVSASEVEGLIIRLAQMARAVGIHLILATQRPSVDVITGLIKANIPTRIAFAVASQIDSRTILDQAGAEKLLGSGDMLFYSASISKPKRIQGVFVSEKEVRLVTDFLKSEGNPEYNEEVLAQPVKMRGHIDVQGADDELFKEAADVVIKSGKASASLLQRRLRIGYARAARLIDLLEEQGIVGPADGARPREVLASNVSEFDEGY</sequence>
<evidence type="ECO:0000256" key="12">
    <source>
        <dbReference type="ARBA" id="ARBA00023306"/>
    </source>
</evidence>
<evidence type="ECO:0000256" key="16">
    <source>
        <dbReference type="SAM" id="Phobius"/>
    </source>
</evidence>
<dbReference type="STRING" id="1618345.UT18_C0003G0056"/>